<dbReference type="Proteomes" id="UP000195981">
    <property type="component" value="Unassembled WGS sequence"/>
</dbReference>
<dbReference type="AlphaFoldDB" id="A0A1X6X2M3"/>
<organism evidence="3 4">
    <name type="scientific">Brachybacterium nesterenkovii</name>
    <dbReference type="NCBI Taxonomy" id="47847"/>
    <lineage>
        <taxon>Bacteria</taxon>
        <taxon>Bacillati</taxon>
        <taxon>Actinomycetota</taxon>
        <taxon>Actinomycetes</taxon>
        <taxon>Micrococcales</taxon>
        <taxon>Dermabacteraceae</taxon>
        <taxon>Brachybacterium</taxon>
    </lineage>
</organism>
<name>A0A1X6X2M3_9MICO</name>
<keyword evidence="4" id="KW-1185">Reference proteome</keyword>
<dbReference type="GO" id="GO:0080120">
    <property type="term" value="P:CAAX-box protein maturation"/>
    <property type="evidence" value="ECO:0007669"/>
    <property type="project" value="UniProtKB-ARBA"/>
</dbReference>
<accession>A0A1X6X2M3</accession>
<proteinExistence type="predicted"/>
<dbReference type="Pfam" id="PF02517">
    <property type="entry name" value="Rce1-like"/>
    <property type="match status" value="1"/>
</dbReference>
<evidence type="ECO:0000313" key="4">
    <source>
        <dbReference type="Proteomes" id="UP000195981"/>
    </source>
</evidence>
<evidence type="ECO:0000313" key="3">
    <source>
        <dbReference type="EMBL" id="SLM92878.1"/>
    </source>
</evidence>
<dbReference type="InterPro" id="IPR003675">
    <property type="entry name" value="Rce1/LyrA-like_dom"/>
</dbReference>
<keyword evidence="1" id="KW-0472">Membrane</keyword>
<keyword evidence="1" id="KW-0812">Transmembrane</keyword>
<feature type="transmembrane region" description="Helical" evidence="1">
    <location>
        <begin position="252"/>
        <end position="272"/>
    </location>
</feature>
<feature type="domain" description="CAAX prenyl protease 2/Lysostaphin resistance protein A-like" evidence="2">
    <location>
        <begin position="142"/>
        <end position="233"/>
    </location>
</feature>
<feature type="transmembrane region" description="Helical" evidence="1">
    <location>
        <begin position="96"/>
        <end position="117"/>
    </location>
</feature>
<feature type="transmembrane region" description="Helical" evidence="1">
    <location>
        <begin position="225"/>
        <end position="246"/>
    </location>
</feature>
<feature type="transmembrane region" description="Helical" evidence="1">
    <location>
        <begin position="172"/>
        <end position="189"/>
    </location>
</feature>
<evidence type="ECO:0000256" key="1">
    <source>
        <dbReference type="SAM" id="Phobius"/>
    </source>
</evidence>
<feature type="transmembrane region" description="Helical" evidence="1">
    <location>
        <begin position="201"/>
        <end position="218"/>
    </location>
</feature>
<protein>
    <submittedName>
        <fullName evidence="3">Caax amino protease family protein, putative</fullName>
    </submittedName>
</protein>
<gene>
    <name evidence="3" type="ORF">FM110_08915</name>
</gene>
<feature type="transmembrane region" description="Helical" evidence="1">
    <location>
        <begin position="137"/>
        <end position="160"/>
    </location>
</feature>
<dbReference type="PANTHER" id="PTHR39430">
    <property type="entry name" value="MEMBRANE-ASSOCIATED PROTEASE-RELATED"/>
    <property type="match status" value="1"/>
</dbReference>
<dbReference type="GO" id="GO:0004175">
    <property type="term" value="F:endopeptidase activity"/>
    <property type="evidence" value="ECO:0007669"/>
    <property type="project" value="UniProtKB-ARBA"/>
</dbReference>
<keyword evidence="3" id="KW-0645">Protease</keyword>
<evidence type="ECO:0000259" key="2">
    <source>
        <dbReference type="Pfam" id="PF02517"/>
    </source>
</evidence>
<dbReference type="EMBL" id="FWFG01000078">
    <property type="protein sequence ID" value="SLM92878.1"/>
    <property type="molecule type" value="Genomic_DNA"/>
</dbReference>
<sequence length="276" mass="28651">MAIIASTTRPRLPWGVRVVLAMIAMTVAAFGALPLMLIPGFQEASASRDPMTAVLALLALCGLTCAAYILLSWALMRGIDRRPFRDLGLAITPHAVLGLLAGMGIALAATVIGTGAVQVLGIGRMPQTAPDFGQAPLWMLLIAIGAQAFLLQGIGEEVLFRGYLMRSLPHRPAIAVLISAAAFGILHLMSRGGQENLGERFIYLALPFGFAICAGFLAQRMGTTWAAIGIHGGSHVASAIAMALGLVADGPAAWVAIGALFALAGVAVHLLGRREG</sequence>
<dbReference type="PANTHER" id="PTHR39430:SF1">
    <property type="entry name" value="PROTEASE"/>
    <property type="match status" value="1"/>
</dbReference>
<feature type="transmembrane region" description="Helical" evidence="1">
    <location>
        <begin position="12"/>
        <end position="33"/>
    </location>
</feature>
<reference evidence="3 4" key="1">
    <citation type="submission" date="2017-02" db="EMBL/GenBank/DDBJ databases">
        <authorList>
            <person name="Peterson S.W."/>
        </authorList>
    </citation>
    <scope>NUCLEOTIDE SEQUENCE [LARGE SCALE GENOMIC DNA]</scope>
    <source>
        <strain evidence="3 4">CIP104813</strain>
    </source>
</reference>
<dbReference type="GO" id="GO:0006508">
    <property type="term" value="P:proteolysis"/>
    <property type="evidence" value="ECO:0007669"/>
    <property type="project" value="UniProtKB-KW"/>
</dbReference>
<keyword evidence="1" id="KW-1133">Transmembrane helix</keyword>
<keyword evidence="3" id="KW-0378">Hydrolase</keyword>
<feature type="transmembrane region" description="Helical" evidence="1">
    <location>
        <begin position="53"/>
        <end position="75"/>
    </location>
</feature>